<evidence type="ECO:0000313" key="3">
    <source>
        <dbReference type="EMBL" id="KAE9538647.1"/>
    </source>
</evidence>
<organism evidence="3 4">
    <name type="scientific">Aphis glycines</name>
    <name type="common">Soybean aphid</name>
    <dbReference type="NCBI Taxonomy" id="307491"/>
    <lineage>
        <taxon>Eukaryota</taxon>
        <taxon>Metazoa</taxon>
        <taxon>Ecdysozoa</taxon>
        <taxon>Arthropoda</taxon>
        <taxon>Hexapoda</taxon>
        <taxon>Insecta</taxon>
        <taxon>Pterygota</taxon>
        <taxon>Neoptera</taxon>
        <taxon>Paraneoptera</taxon>
        <taxon>Hemiptera</taxon>
        <taxon>Sternorrhyncha</taxon>
        <taxon>Aphidomorpha</taxon>
        <taxon>Aphidoidea</taxon>
        <taxon>Aphididae</taxon>
        <taxon>Aphidini</taxon>
        <taxon>Aphis</taxon>
        <taxon>Aphis</taxon>
    </lineage>
</organism>
<feature type="region of interest" description="Disordered" evidence="1">
    <location>
        <begin position="1"/>
        <end position="24"/>
    </location>
</feature>
<proteinExistence type="predicted"/>
<reference evidence="3 4" key="1">
    <citation type="submission" date="2019-08" db="EMBL/GenBank/DDBJ databases">
        <title>The genome of the soybean aphid Biotype 1, its phylome, world population structure and adaptation to the North American continent.</title>
        <authorList>
            <person name="Giordano R."/>
            <person name="Donthu R.K."/>
            <person name="Hernandez A.G."/>
            <person name="Wright C.L."/>
            <person name="Zimin A.V."/>
        </authorList>
    </citation>
    <scope>NUCLEOTIDE SEQUENCE [LARGE SCALE GENOMIC DNA]</scope>
    <source>
        <tissue evidence="3">Whole aphids</tissue>
    </source>
</reference>
<dbReference type="Pfam" id="PF15999">
    <property type="entry name" value="DUF4774"/>
    <property type="match status" value="1"/>
</dbReference>
<evidence type="ECO:0000256" key="1">
    <source>
        <dbReference type="SAM" id="MobiDB-lite"/>
    </source>
</evidence>
<name>A0A6G0TW15_APHGL</name>
<dbReference type="OrthoDB" id="8194084at2759"/>
<evidence type="ECO:0000313" key="4">
    <source>
        <dbReference type="Proteomes" id="UP000475862"/>
    </source>
</evidence>
<gene>
    <name evidence="3" type="ORF">AGLY_005746</name>
</gene>
<accession>A0A6G0TW15</accession>
<dbReference type="InterPro" id="IPR031942">
    <property type="entry name" value="DUF4774"/>
</dbReference>
<keyword evidence="4" id="KW-1185">Reference proteome</keyword>
<protein>
    <recommendedName>
        <fullName evidence="2">DUF4774 domain-containing protein</fullName>
    </recommendedName>
</protein>
<feature type="domain" description="DUF4774" evidence="2">
    <location>
        <begin position="156"/>
        <end position="210"/>
    </location>
</feature>
<dbReference type="AlphaFoldDB" id="A0A6G0TW15"/>
<sequence>MVTGAPISTTNKQKQIGQTPKPNRGYCMRRYRLPYWAFVPTLGVWPGAAGTGTGTGPAATAAVPPPPPRGSVAVNLDYGRVTVIDDVTNQPEVRDAVADPQQKRRQTLVKPLHPNTPSVGGPSWLRKTTVASSSDPVVKTAQVKNSTAVATTSPITKIYLKPSAKAKAGIGGVALSNPISTAVVRRGDTVSIEYLPDATAEAGEGGVAISRPELVIHFID</sequence>
<dbReference type="EMBL" id="VYZN01000016">
    <property type="protein sequence ID" value="KAE9538647.1"/>
    <property type="molecule type" value="Genomic_DNA"/>
</dbReference>
<comment type="caution">
    <text evidence="3">The sequence shown here is derived from an EMBL/GenBank/DDBJ whole genome shotgun (WGS) entry which is preliminary data.</text>
</comment>
<feature type="region of interest" description="Disordered" evidence="1">
    <location>
        <begin position="97"/>
        <end position="123"/>
    </location>
</feature>
<evidence type="ECO:0000259" key="2">
    <source>
        <dbReference type="Pfam" id="PF15999"/>
    </source>
</evidence>
<feature type="compositionally biased region" description="Polar residues" evidence="1">
    <location>
        <begin position="1"/>
        <end position="21"/>
    </location>
</feature>
<dbReference type="Proteomes" id="UP000475862">
    <property type="component" value="Unassembled WGS sequence"/>
</dbReference>